<feature type="transmembrane region" description="Helical" evidence="6">
    <location>
        <begin position="79"/>
        <end position="98"/>
    </location>
</feature>
<dbReference type="AlphaFoldDB" id="A0AAV7E6L3"/>
<reference evidence="8 9" key="1">
    <citation type="submission" date="2021-07" db="EMBL/GenBank/DDBJ databases">
        <title>The Aristolochia fimbriata genome: insights into angiosperm evolution, floral development and chemical biosynthesis.</title>
        <authorList>
            <person name="Jiao Y."/>
        </authorList>
    </citation>
    <scope>NUCLEOTIDE SEQUENCE [LARGE SCALE GENOMIC DNA]</scope>
    <source>
        <strain evidence="8">IBCAS-2021</strain>
        <tissue evidence="8">Leaf</tissue>
    </source>
</reference>
<evidence type="ECO:0000256" key="2">
    <source>
        <dbReference type="ARBA" id="ARBA00007635"/>
    </source>
</evidence>
<comment type="similarity">
    <text evidence="2 6">Belongs to the drug/metabolite transporter (DMT) superfamily. Plant drug/metabolite exporter (P-DME) (TC 2.A.7.4) family.</text>
</comment>
<feature type="transmembrane region" description="Helical" evidence="6">
    <location>
        <begin position="255"/>
        <end position="274"/>
    </location>
</feature>
<dbReference type="SUPFAM" id="SSF103481">
    <property type="entry name" value="Multidrug resistance efflux transporter EmrE"/>
    <property type="match status" value="2"/>
</dbReference>
<feature type="transmembrane region" description="Helical" evidence="6">
    <location>
        <begin position="312"/>
        <end position="331"/>
    </location>
</feature>
<feature type="transmembrane region" description="Helical" evidence="6">
    <location>
        <begin position="286"/>
        <end position="306"/>
    </location>
</feature>
<name>A0AAV7E6L3_ARIFI</name>
<accession>A0AAV7E6L3</accession>
<dbReference type="Proteomes" id="UP000825729">
    <property type="component" value="Unassembled WGS sequence"/>
</dbReference>
<evidence type="ECO:0000259" key="7">
    <source>
        <dbReference type="Pfam" id="PF00892"/>
    </source>
</evidence>
<feature type="transmembrane region" description="Helical" evidence="6">
    <location>
        <begin position="140"/>
        <end position="160"/>
    </location>
</feature>
<dbReference type="PANTHER" id="PTHR31218">
    <property type="entry name" value="WAT1-RELATED PROTEIN"/>
    <property type="match status" value="1"/>
</dbReference>
<organism evidence="8 9">
    <name type="scientific">Aristolochia fimbriata</name>
    <name type="common">White veined hardy Dutchman's pipe vine</name>
    <dbReference type="NCBI Taxonomy" id="158543"/>
    <lineage>
        <taxon>Eukaryota</taxon>
        <taxon>Viridiplantae</taxon>
        <taxon>Streptophyta</taxon>
        <taxon>Embryophyta</taxon>
        <taxon>Tracheophyta</taxon>
        <taxon>Spermatophyta</taxon>
        <taxon>Magnoliopsida</taxon>
        <taxon>Magnoliidae</taxon>
        <taxon>Piperales</taxon>
        <taxon>Aristolochiaceae</taxon>
        <taxon>Aristolochia</taxon>
    </lineage>
</organism>
<evidence type="ECO:0000313" key="9">
    <source>
        <dbReference type="Proteomes" id="UP000825729"/>
    </source>
</evidence>
<protein>
    <recommendedName>
        <fullName evidence="6">WAT1-related protein</fullName>
    </recommendedName>
</protein>
<evidence type="ECO:0000256" key="1">
    <source>
        <dbReference type="ARBA" id="ARBA00004141"/>
    </source>
</evidence>
<feature type="transmembrane region" description="Helical" evidence="6">
    <location>
        <begin position="104"/>
        <end position="128"/>
    </location>
</feature>
<dbReference type="Pfam" id="PF00892">
    <property type="entry name" value="EamA"/>
    <property type="match status" value="2"/>
</dbReference>
<feature type="domain" description="EamA" evidence="7">
    <location>
        <begin position="191"/>
        <end position="329"/>
    </location>
</feature>
<dbReference type="InterPro" id="IPR000620">
    <property type="entry name" value="EamA_dom"/>
</dbReference>
<dbReference type="GO" id="GO:0016020">
    <property type="term" value="C:membrane"/>
    <property type="evidence" value="ECO:0007669"/>
    <property type="project" value="UniProtKB-SubCell"/>
</dbReference>
<keyword evidence="3 6" id="KW-0812">Transmembrane</keyword>
<gene>
    <name evidence="8" type="ORF">H6P81_015638</name>
</gene>
<evidence type="ECO:0000256" key="3">
    <source>
        <dbReference type="ARBA" id="ARBA00022692"/>
    </source>
</evidence>
<feature type="domain" description="EamA" evidence="7">
    <location>
        <begin position="18"/>
        <end position="152"/>
    </location>
</feature>
<feature type="transmembrane region" description="Helical" evidence="6">
    <location>
        <begin position="18"/>
        <end position="38"/>
    </location>
</feature>
<evidence type="ECO:0000256" key="4">
    <source>
        <dbReference type="ARBA" id="ARBA00022989"/>
    </source>
</evidence>
<comment type="caution">
    <text evidence="8">The sequence shown here is derived from an EMBL/GenBank/DDBJ whole genome shotgun (WGS) entry which is preliminary data.</text>
</comment>
<feature type="transmembrane region" description="Helical" evidence="6">
    <location>
        <begin position="189"/>
        <end position="209"/>
    </location>
</feature>
<dbReference type="GO" id="GO:0022857">
    <property type="term" value="F:transmembrane transporter activity"/>
    <property type="evidence" value="ECO:0007669"/>
    <property type="project" value="InterPro"/>
</dbReference>
<comment type="subcellular location">
    <subcellularLocation>
        <location evidence="1 6">Membrane</location>
        <topology evidence="1 6">Multi-pass membrane protein</topology>
    </subcellularLocation>
</comment>
<evidence type="ECO:0000313" key="8">
    <source>
        <dbReference type="EMBL" id="KAG9444298.1"/>
    </source>
</evidence>
<evidence type="ECO:0000256" key="6">
    <source>
        <dbReference type="RuleBase" id="RU363077"/>
    </source>
</evidence>
<proteinExistence type="inferred from homology"/>
<dbReference type="EMBL" id="JAINDJ010000006">
    <property type="protein sequence ID" value="KAG9444298.1"/>
    <property type="molecule type" value="Genomic_DNA"/>
</dbReference>
<feature type="transmembrane region" description="Helical" evidence="6">
    <location>
        <begin position="221"/>
        <end position="243"/>
    </location>
</feature>
<evidence type="ECO:0000256" key="5">
    <source>
        <dbReference type="ARBA" id="ARBA00023136"/>
    </source>
</evidence>
<keyword evidence="4 6" id="KW-1133">Transmembrane helix</keyword>
<keyword evidence="5 6" id="KW-0472">Membrane</keyword>
<sequence>MALRMSCLGGLIQRQKPYLAMIAIQLIGAGSHLLSKAAFNHGLNTFVFTFYRQAIATAVLLPVTIFVQRTGAPPLSPRMLSEIFLFALLGITLTLNLYGVGLHYTSATLVAASVNTIPVLTFVWSILLRTEIVSVGSLPGKAKLGGVLACIGGIVTVIVYKGPQLHFWDRPQGSHLETEHGSLRGNQRWALGTFLITLCNTAWPLCVVLQGRFLKKHSFPNLLFTTLLSAFSTVQSFFVALAFERDLSQWKLDLNGLVTVPYCGIVVSGVGYYLQTWCLHEKGPVFIAMFSPLSLLITALLSGFFLGEEIHLGSILGGILMVLALYCVLWGKNKEEKARKEATTEERSREITLEEGKSKILPVEEGSSVELEMEERKKGEIQGEAEFIILNTK</sequence>
<dbReference type="InterPro" id="IPR030184">
    <property type="entry name" value="WAT1-related"/>
</dbReference>
<keyword evidence="9" id="KW-1185">Reference proteome</keyword>
<feature type="transmembrane region" description="Helical" evidence="6">
    <location>
        <begin position="50"/>
        <end position="67"/>
    </location>
</feature>
<dbReference type="InterPro" id="IPR037185">
    <property type="entry name" value="EmrE-like"/>
</dbReference>